<protein>
    <submittedName>
        <fullName evidence="2">Uncharacterized protein</fullName>
    </submittedName>
</protein>
<evidence type="ECO:0000313" key="2">
    <source>
        <dbReference type="EMBL" id="TGZ83708.1"/>
    </source>
</evidence>
<reference evidence="2 3" key="1">
    <citation type="submission" date="2019-04" db="EMBL/GenBank/DDBJ databases">
        <title>Comparative genomics and transcriptomics to analyze fruiting body development in filamentous ascomycetes.</title>
        <authorList>
            <consortium name="DOE Joint Genome Institute"/>
            <person name="Lutkenhaus R."/>
            <person name="Traeger S."/>
            <person name="Breuer J."/>
            <person name="Kuo A."/>
            <person name="Lipzen A."/>
            <person name="Pangilinan J."/>
            <person name="Dilworth D."/>
            <person name="Sandor L."/>
            <person name="Poggeler S."/>
            <person name="Barry K."/>
            <person name="Grigoriev I.V."/>
            <person name="Nowrousian M."/>
        </authorList>
    </citation>
    <scope>NUCLEOTIDE SEQUENCE [LARGE SCALE GENOMIC DNA]</scope>
    <source>
        <strain evidence="2 3">CBS 389.68</strain>
    </source>
</reference>
<dbReference type="EMBL" id="ML220113">
    <property type="protein sequence ID" value="TGZ83708.1"/>
    <property type="molecule type" value="Genomic_DNA"/>
</dbReference>
<dbReference type="InParanoid" id="A0A4S2N3F0"/>
<dbReference type="Proteomes" id="UP000298138">
    <property type="component" value="Unassembled WGS sequence"/>
</dbReference>
<feature type="region of interest" description="Disordered" evidence="1">
    <location>
        <begin position="83"/>
        <end position="114"/>
    </location>
</feature>
<name>A0A4S2N3F0_9PEZI</name>
<feature type="compositionally biased region" description="Polar residues" evidence="1">
    <location>
        <begin position="1"/>
        <end position="12"/>
    </location>
</feature>
<evidence type="ECO:0000256" key="1">
    <source>
        <dbReference type="SAM" id="MobiDB-lite"/>
    </source>
</evidence>
<feature type="compositionally biased region" description="Basic and acidic residues" evidence="1">
    <location>
        <begin position="13"/>
        <end position="28"/>
    </location>
</feature>
<keyword evidence="3" id="KW-1185">Reference proteome</keyword>
<accession>A0A4S2N3F0</accession>
<proteinExistence type="predicted"/>
<evidence type="ECO:0000313" key="3">
    <source>
        <dbReference type="Proteomes" id="UP000298138"/>
    </source>
</evidence>
<organism evidence="2 3">
    <name type="scientific">Ascodesmis nigricans</name>
    <dbReference type="NCBI Taxonomy" id="341454"/>
    <lineage>
        <taxon>Eukaryota</taxon>
        <taxon>Fungi</taxon>
        <taxon>Dikarya</taxon>
        <taxon>Ascomycota</taxon>
        <taxon>Pezizomycotina</taxon>
        <taxon>Pezizomycetes</taxon>
        <taxon>Pezizales</taxon>
        <taxon>Ascodesmidaceae</taxon>
        <taxon>Ascodesmis</taxon>
    </lineage>
</organism>
<dbReference type="OrthoDB" id="5278621at2759"/>
<gene>
    <name evidence="2" type="ORF">EX30DRAFT_338320</name>
</gene>
<sequence>MSSRHLSGTSDNPVHRAADRIGEMKKTSPENPSVFSSGGAIGKQFNPDGSLGSIPQAIGGPFDKEGVIGSQFNASKGGIAGTVERAVDGPSQEKSAAQRMAEAGMEKSGLRKEK</sequence>
<feature type="compositionally biased region" description="Basic and acidic residues" evidence="1">
    <location>
        <begin position="104"/>
        <end position="114"/>
    </location>
</feature>
<feature type="region of interest" description="Disordered" evidence="1">
    <location>
        <begin position="1"/>
        <end position="65"/>
    </location>
</feature>
<dbReference type="AlphaFoldDB" id="A0A4S2N3F0"/>